<name>G2JBW7_9BURK</name>
<feature type="region of interest" description="Disordered" evidence="1">
    <location>
        <begin position="1"/>
        <end position="81"/>
    </location>
</feature>
<evidence type="ECO:0000313" key="3">
    <source>
        <dbReference type="Proteomes" id="UP000054051"/>
    </source>
</evidence>
<proteinExistence type="predicted"/>
<dbReference type="EMBL" id="CAFB01000091">
    <property type="protein sequence ID" value="CCD30273.1"/>
    <property type="molecule type" value="Genomic_DNA"/>
</dbReference>
<accession>G2JBW7</accession>
<evidence type="ECO:0000256" key="1">
    <source>
        <dbReference type="SAM" id="MobiDB-lite"/>
    </source>
</evidence>
<feature type="compositionally biased region" description="Polar residues" evidence="1">
    <location>
        <begin position="10"/>
        <end position="21"/>
    </location>
</feature>
<comment type="caution">
    <text evidence="2">The sequence shown here is derived from an EMBL/GenBank/DDBJ whole genome shotgun (WGS) entry which is preliminary data.</text>
</comment>
<sequence>MLDAPRRAQSGVQSVQKQPAFSEQAVREEAGDAGDGLEAQTAAAPEGRETLHKRRRRGRRSAASQAPELRPESQTVQNTLNKEKAEAIFNDPSPSADHASRLVQVDTDAEKLRALAQDATTLPNAPRAAQRTRRPKPFIPDTPMSQIETVQPAERR</sequence>
<dbReference type="AlphaFoldDB" id="G2JBW7"/>
<reference evidence="2 3" key="1">
    <citation type="submission" date="2011-08" db="EMBL/GenBank/DDBJ databases">
        <title>The genome of the obligate endobacterium of an arbuscular mycorrhizal fungus reveals an interphylum network of nutritional interactions.</title>
        <authorList>
            <person name="Ghignone S."/>
            <person name="Salvioli A."/>
            <person name="Anca I."/>
            <person name="Lumini E."/>
            <person name="Ortu G."/>
            <person name="Petiti L."/>
            <person name="Cruveiller S."/>
            <person name="Bianciotto V."/>
            <person name="Piffanelli P."/>
            <person name="Lanfranco L."/>
            <person name="Bonfante P."/>
        </authorList>
    </citation>
    <scope>NUCLEOTIDE SEQUENCE [LARGE SCALE GENOMIC DNA]</scope>
    <source>
        <strain evidence="2 3">BEG34</strain>
    </source>
</reference>
<dbReference type="Proteomes" id="UP000054051">
    <property type="component" value="Unassembled WGS sequence"/>
</dbReference>
<organism evidence="2 3">
    <name type="scientific">Candidatus Glomeribacter gigasporarum BEG34</name>
    <dbReference type="NCBI Taxonomy" id="1070319"/>
    <lineage>
        <taxon>Bacteria</taxon>
        <taxon>Pseudomonadati</taxon>
        <taxon>Pseudomonadota</taxon>
        <taxon>Betaproteobacteria</taxon>
        <taxon>Burkholderiales</taxon>
        <taxon>Burkholderiaceae</taxon>
        <taxon>Candidatus Glomeribacter</taxon>
    </lineage>
</organism>
<evidence type="ECO:0000313" key="2">
    <source>
        <dbReference type="EMBL" id="CCD30273.1"/>
    </source>
</evidence>
<feature type="compositionally biased region" description="Basic residues" evidence="1">
    <location>
        <begin position="51"/>
        <end position="60"/>
    </location>
</feature>
<gene>
    <name evidence="2" type="ORF">CAGGBEG34_60001</name>
</gene>
<keyword evidence="3" id="KW-1185">Reference proteome</keyword>
<protein>
    <submittedName>
        <fullName evidence="2">Uncharacterized protein</fullName>
    </submittedName>
</protein>
<feature type="region of interest" description="Disordered" evidence="1">
    <location>
        <begin position="116"/>
        <end position="156"/>
    </location>
</feature>